<protein>
    <recommendedName>
        <fullName evidence="4">CHRD domain-containing protein</fullName>
    </recommendedName>
</protein>
<comment type="caution">
    <text evidence="2">The sequence shown here is derived from an EMBL/GenBank/DDBJ whole genome shotgun (WGS) entry which is preliminary data.</text>
</comment>
<dbReference type="Proteomes" id="UP001596122">
    <property type="component" value="Unassembled WGS sequence"/>
</dbReference>
<organism evidence="2 3">
    <name type="scientific">Aquipuribacter nitratireducens</name>
    <dbReference type="NCBI Taxonomy" id="650104"/>
    <lineage>
        <taxon>Bacteria</taxon>
        <taxon>Bacillati</taxon>
        <taxon>Actinomycetota</taxon>
        <taxon>Actinomycetes</taxon>
        <taxon>Micrococcales</taxon>
        <taxon>Intrasporangiaceae</taxon>
        <taxon>Aquipuribacter</taxon>
    </lineage>
</organism>
<name>A0ABW0GRH1_9MICO</name>
<proteinExistence type="predicted"/>
<gene>
    <name evidence="2" type="ORF">ACFPJ6_08640</name>
</gene>
<keyword evidence="3" id="KW-1185">Reference proteome</keyword>
<accession>A0ABW0GRH1</accession>
<sequence length="226" mass="22367">MSSPSPALALATALGATAALALAAPAVAGHDGNPSDRVAAYAYDLDQVQSGVPGTDATGSTRITALPNGKLQVKVEASGLAPGLPHAVHLHDTTGTDRDPSQCPVDADTDGNGVVTVVEGGPFYGGIIASLTTTGDTSAASGLALDRFPVAEADGTLSYSRTFTPADPAAFAQAGSVQVVVHGADFDGSGGYAFNPDDYFAAMPSSLVASVPLEATVPVLCGGILN</sequence>
<reference evidence="3" key="1">
    <citation type="journal article" date="2019" name="Int. J. Syst. Evol. Microbiol.">
        <title>The Global Catalogue of Microorganisms (GCM) 10K type strain sequencing project: providing services to taxonomists for standard genome sequencing and annotation.</title>
        <authorList>
            <consortium name="The Broad Institute Genomics Platform"/>
            <consortium name="The Broad Institute Genome Sequencing Center for Infectious Disease"/>
            <person name="Wu L."/>
            <person name="Ma J."/>
        </authorList>
    </citation>
    <scope>NUCLEOTIDE SEQUENCE [LARGE SCALE GENOMIC DNA]</scope>
    <source>
        <strain evidence="3">CCUG 43114</strain>
    </source>
</reference>
<dbReference type="EMBL" id="JBHSLD010000007">
    <property type="protein sequence ID" value="MFC5380856.1"/>
    <property type="molecule type" value="Genomic_DNA"/>
</dbReference>
<dbReference type="RefSeq" id="WP_340267525.1">
    <property type="nucleotide sequence ID" value="NZ_JBBEOG010000002.1"/>
</dbReference>
<evidence type="ECO:0000313" key="2">
    <source>
        <dbReference type="EMBL" id="MFC5380856.1"/>
    </source>
</evidence>
<evidence type="ECO:0008006" key="4">
    <source>
        <dbReference type="Google" id="ProtNLM"/>
    </source>
</evidence>
<feature type="signal peptide" evidence="1">
    <location>
        <begin position="1"/>
        <end position="23"/>
    </location>
</feature>
<keyword evidence="1" id="KW-0732">Signal</keyword>
<evidence type="ECO:0000256" key="1">
    <source>
        <dbReference type="SAM" id="SignalP"/>
    </source>
</evidence>
<evidence type="ECO:0000313" key="3">
    <source>
        <dbReference type="Proteomes" id="UP001596122"/>
    </source>
</evidence>
<feature type="chain" id="PRO_5047225413" description="CHRD domain-containing protein" evidence="1">
    <location>
        <begin position="24"/>
        <end position="226"/>
    </location>
</feature>